<evidence type="ECO:0000256" key="4">
    <source>
        <dbReference type="PROSITE-ProRule" id="PRU00124"/>
    </source>
</evidence>
<dbReference type="InterPro" id="IPR035914">
    <property type="entry name" value="Sperma_CUB_dom_sf"/>
</dbReference>
<feature type="chain" id="PRO_5004580304" description="CUB domain-containing protein" evidence="6">
    <location>
        <begin position="35"/>
        <end position="899"/>
    </location>
</feature>
<dbReference type="InterPro" id="IPR000859">
    <property type="entry name" value="CUB_dom"/>
</dbReference>
<dbReference type="Gene3D" id="2.60.120.290">
    <property type="entry name" value="Spermadhesin, CUB domain"/>
    <property type="match status" value="5"/>
</dbReference>
<evidence type="ECO:0000256" key="3">
    <source>
        <dbReference type="PROSITE-ProRule" id="PRU00059"/>
    </source>
</evidence>
<dbReference type="PROSITE" id="PS01180">
    <property type="entry name" value="CUB"/>
    <property type="match status" value="4"/>
</dbReference>
<dbReference type="CDD" id="cd00112">
    <property type="entry name" value="LDLa"/>
    <property type="match status" value="1"/>
</dbReference>
<feature type="domain" description="CUB" evidence="7">
    <location>
        <begin position="37"/>
        <end position="140"/>
    </location>
</feature>
<comment type="caution">
    <text evidence="4">Lacks conserved residue(s) required for the propagation of feature annotation.</text>
</comment>
<keyword evidence="9" id="KW-1185">Reference proteome</keyword>
<dbReference type="InterPro" id="IPR036055">
    <property type="entry name" value="LDL_receptor-like_sf"/>
</dbReference>
<dbReference type="InterPro" id="IPR002172">
    <property type="entry name" value="LDrepeatLR_classA_rpt"/>
</dbReference>
<evidence type="ECO:0000259" key="7">
    <source>
        <dbReference type="PROSITE" id="PS01180"/>
    </source>
</evidence>
<evidence type="ECO:0000256" key="6">
    <source>
        <dbReference type="SAM" id="SignalP"/>
    </source>
</evidence>
<keyword evidence="1" id="KW-0677">Repeat</keyword>
<dbReference type="PROSITE" id="PS50068">
    <property type="entry name" value="LDLRA_2"/>
    <property type="match status" value="1"/>
</dbReference>
<keyword evidence="2 4" id="KW-1015">Disulfide bond</keyword>
<dbReference type="PhylomeDB" id="T1JGI2"/>
<sequence length="899" mass="100007">MASRTQNSLPSPPHRSAKMIFFIVFCTLVGFSKSDEPCGIVTSTTGRLRSPNYPYAAPPNTNCVWTFQPFSTQTKWLFLVFDDFHLTQDDYLMIEEKNATHNFQGIKGQFIVAVDPSSKITFHTTAKSDNSYFSTSFNNQSCMTTTDAGHGFLQAPIYARRMLADTFTCSWLISASGSSKSLLVSFAEFKLNSSFVSVYKDNSEVVAKYSGNTIPQDVIVGSLLAKVEVLVQVSSPVINFKAEFATVSLDCAKTMQVTDPIVLNEIIVVPEPVECVWILKSDPKTTLMAKTVEMNLLNLQDTILLSDGNSRYSPILEMVDHTTKNVPDSFITSSGNLLYISFLSVPIVGLSNFKMNITAQTQGGTFYNQGKFNFDQTPSFKGQDIVFTLVVNSSLMIEVTIEAKNLQNTSEILFYDLQENGKILLAVFNKDTEVFPVFSKSNKVIVVLRGFVGTEELTGNFHGIVRGCDTFDQTNVGSYELQKNVSGNCTWLIKPTGLVSGDMISLTFSKLILNNKDILAIYKGLSNNHEDLVQIFNSQIHGQPQLYIEARNGIRLDMQISSIQDKTQVISFYELQGGCNSNITISPGEEIDISSVGYPSHYLLNRNCEWHVFAPENSTLFVKFVDVDIYTDNNLQLFNLKNGSEELIGSTDGRIYPNDVIENSEELIIKWNSTSQYEPRPARGFLLRIRMLDCGTNLTTQSGAVSTPDYPYPVNQTVECIWGIAVAMPNSASVNIIHFSLNITPSAENPSTFQIFDGGSLTSSILSIKTNDTNLSRTNKLMVRYSNKGGIGSGYQLSFSSKECTPSHQCRNKICMHDDWRCNGINNCGDFSDEENCDSFGRKPGVSMPWFSASVVLALLFGIALTILVPIGIRRFHRWKQERRPSSFSILPDETETFD</sequence>
<dbReference type="Gene3D" id="4.10.400.10">
    <property type="entry name" value="Low-density Lipoprotein Receptor"/>
    <property type="match status" value="1"/>
</dbReference>
<feature type="disulfide bond" evidence="4">
    <location>
        <begin position="810"/>
        <end position="828"/>
    </location>
</feature>
<evidence type="ECO:0000313" key="9">
    <source>
        <dbReference type="Proteomes" id="UP000014500"/>
    </source>
</evidence>
<dbReference type="OMA" id="FCTWAIN"/>
<reference evidence="8" key="2">
    <citation type="submission" date="2015-02" db="UniProtKB">
        <authorList>
            <consortium name="EnsemblMetazoa"/>
        </authorList>
    </citation>
    <scope>IDENTIFICATION</scope>
</reference>
<name>T1JGI2_STRMM</name>
<keyword evidence="6" id="KW-0732">Signal</keyword>
<accession>T1JGI2</accession>
<dbReference type="Proteomes" id="UP000014500">
    <property type="component" value="Unassembled WGS sequence"/>
</dbReference>
<feature type="signal peptide" evidence="6">
    <location>
        <begin position="1"/>
        <end position="34"/>
    </location>
</feature>
<dbReference type="SMART" id="SM00042">
    <property type="entry name" value="CUB"/>
    <property type="match status" value="4"/>
</dbReference>
<dbReference type="PANTHER" id="PTHR24251">
    <property type="entry name" value="OVOCHYMASE-RELATED"/>
    <property type="match status" value="1"/>
</dbReference>
<dbReference type="EnsemblMetazoa" id="SMAR012955-RA">
    <property type="protein sequence ID" value="SMAR012955-PA"/>
    <property type="gene ID" value="SMAR012955"/>
</dbReference>
<evidence type="ECO:0000256" key="1">
    <source>
        <dbReference type="ARBA" id="ARBA00022737"/>
    </source>
</evidence>
<feature type="disulfide bond" evidence="3">
    <location>
        <begin position="142"/>
        <end position="169"/>
    </location>
</feature>
<protein>
    <recommendedName>
        <fullName evidence="7">CUB domain-containing protein</fullName>
    </recommendedName>
</protein>
<dbReference type="EMBL" id="JH432204">
    <property type="status" value="NOT_ANNOTATED_CDS"/>
    <property type="molecule type" value="Genomic_DNA"/>
</dbReference>
<dbReference type="eggNOG" id="KOG4292">
    <property type="taxonomic scope" value="Eukaryota"/>
</dbReference>
<feature type="disulfide bond" evidence="4">
    <location>
        <begin position="822"/>
        <end position="837"/>
    </location>
</feature>
<dbReference type="HOGENOM" id="CLU_322204_0_0_1"/>
<proteinExistence type="predicted"/>
<reference evidence="9" key="1">
    <citation type="submission" date="2011-05" db="EMBL/GenBank/DDBJ databases">
        <authorList>
            <person name="Richards S.R."/>
            <person name="Qu J."/>
            <person name="Jiang H."/>
            <person name="Jhangiani S.N."/>
            <person name="Agravi P."/>
            <person name="Goodspeed R."/>
            <person name="Gross S."/>
            <person name="Mandapat C."/>
            <person name="Jackson L."/>
            <person name="Mathew T."/>
            <person name="Pu L."/>
            <person name="Thornton R."/>
            <person name="Saada N."/>
            <person name="Wilczek-Boney K.B."/>
            <person name="Lee S."/>
            <person name="Kovar C."/>
            <person name="Wu Y."/>
            <person name="Scherer S.E."/>
            <person name="Worley K.C."/>
            <person name="Muzny D.M."/>
            <person name="Gibbs R."/>
        </authorList>
    </citation>
    <scope>NUCLEOTIDE SEQUENCE</scope>
    <source>
        <strain evidence="9">Brora</strain>
    </source>
</reference>
<dbReference type="AlphaFoldDB" id="T1JGI2"/>
<evidence type="ECO:0000256" key="5">
    <source>
        <dbReference type="SAM" id="Phobius"/>
    </source>
</evidence>
<dbReference type="Pfam" id="PF00431">
    <property type="entry name" value="CUB"/>
    <property type="match status" value="3"/>
</dbReference>
<dbReference type="STRING" id="126957.T1JGI2"/>
<dbReference type="CDD" id="cd00041">
    <property type="entry name" value="CUB"/>
    <property type="match status" value="3"/>
</dbReference>
<evidence type="ECO:0000313" key="8">
    <source>
        <dbReference type="EnsemblMetazoa" id="SMAR012955-PA"/>
    </source>
</evidence>
<dbReference type="Pfam" id="PF00057">
    <property type="entry name" value="Ldl_recept_a"/>
    <property type="match status" value="1"/>
</dbReference>
<dbReference type="SUPFAM" id="SSF49854">
    <property type="entry name" value="Spermadhesin, CUB domain"/>
    <property type="match status" value="5"/>
</dbReference>
<keyword evidence="5" id="KW-0472">Membrane</keyword>
<dbReference type="SUPFAM" id="SSF57424">
    <property type="entry name" value="LDL receptor-like module"/>
    <property type="match status" value="1"/>
</dbReference>
<keyword evidence="5" id="KW-1133">Transmembrane helix</keyword>
<feature type="transmembrane region" description="Helical" evidence="5">
    <location>
        <begin position="850"/>
        <end position="873"/>
    </location>
</feature>
<organism evidence="8 9">
    <name type="scientific">Strigamia maritima</name>
    <name type="common">European centipede</name>
    <name type="synonym">Geophilus maritimus</name>
    <dbReference type="NCBI Taxonomy" id="126957"/>
    <lineage>
        <taxon>Eukaryota</taxon>
        <taxon>Metazoa</taxon>
        <taxon>Ecdysozoa</taxon>
        <taxon>Arthropoda</taxon>
        <taxon>Myriapoda</taxon>
        <taxon>Chilopoda</taxon>
        <taxon>Pleurostigmophora</taxon>
        <taxon>Geophilomorpha</taxon>
        <taxon>Linotaeniidae</taxon>
        <taxon>Strigamia</taxon>
    </lineage>
</organism>
<feature type="domain" description="CUB" evidence="7">
    <location>
        <begin position="694"/>
        <end position="802"/>
    </location>
</feature>
<dbReference type="SMART" id="SM00192">
    <property type="entry name" value="LDLa"/>
    <property type="match status" value="1"/>
</dbReference>
<keyword evidence="5" id="KW-0812">Transmembrane</keyword>
<feature type="domain" description="CUB" evidence="7">
    <location>
        <begin position="142"/>
        <end position="247"/>
    </location>
</feature>
<evidence type="ECO:0000256" key="2">
    <source>
        <dbReference type="ARBA" id="ARBA00023157"/>
    </source>
</evidence>
<feature type="domain" description="CUB" evidence="7">
    <location>
        <begin position="579"/>
        <end position="692"/>
    </location>
</feature>